<evidence type="ECO:0000256" key="6">
    <source>
        <dbReference type="SAM" id="SignalP"/>
    </source>
</evidence>
<feature type="compositionally biased region" description="Polar residues" evidence="5">
    <location>
        <begin position="35"/>
        <end position="47"/>
    </location>
</feature>
<dbReference type="InterPro" id="IPR002491">
    <property type="entry name" value="ABC_transptr_periplasmic_BD"/>
</dbReference>
<dbReference type="SUPFAM" id="SSF53807">
    <property type="entry name" value="Helical backbone' metal receptor"/>
    <property type="match status" value="1"/>
</dbReference>
<evidence type="ECO:0000256" key="2">
    <source>
        <dbReference type="ARBA" id="ARBA00008814"/>
    </source>
</evidence>
<dbReference type="Gene3D" id="3.40.50.1980">
    <property type="entry name" value="Nitrogenase molybdenum iron protein domain"/>
    <property type="match status" value="2"/>
</dbReference>
<reference evidence="8 9" key="1">
    <citation type="submission" date="2023-03" db="EMBL/GenBank/DDBJ databases">
        <title>Bacillus Genome Sequencing.</title>
        <authorList>
            <person name="Dunlap C."/>
        </authorList>
    </citation>
    <scope>NUCLEOTIDE SEQUENCE [LARGE SCALE GENOMIC DNA]</scope>
    <source>
        <strain evidence="8 9">BD-533</strain>
    </source>
</reference>
<sequence length="338" mass="36453">MFIFKKSVLIMGSALLVSMSLLAGCGSGSGESPGASVTNTATSTNPAKGTEGTAAPASGLTEKTIKHVWGETKFKEVPKKIVALDFAYIDMLTALEVSPVASVGIGDSSFPEYLKNAFKPQNVTNVGQAKQPNLEVIKSMKPDLIIASPNRHEMIKAQLAEIAPTIALDDGSYQAILNNFTQLADVLGKKDQADKVKQSIASKLKSGQEKLKDKPSVLVVGAFEDDSTVWLKTSFIGSLLNELGVNYLYEGKKDLSAAESKTDIAKLSLERLVEYNPDYVFLYGEPQKWANNPLYKSLKSVKEKKAVEVSRDLWSKGRGPLAAEFILDQAVQTMTGGK</sequence>
<evidence type="ECO:0000256" key="4">
    <source>
        <dbReference type="ARBA" id="ARBA00022729"/>
    </source>
</evidence>
<keyword evidence="3" id="KW-0813">Transport</keyword>
<feature type="signal peptide" evidence="6">
    <location>
        <begin position="1"/>
        <end position="23"/>
    </location>
</feature>
<name>A0ABU6FVY4_9BACL</name>
<protein>
    <submittedName>
        <fullName evidence="8">Iron-siderophore ABC transporter substrate-binding protein</fullName>
    </submittedName>
</protein>
<comment type="caution">
    <text evidence="8">The sequence shown here is derived from an EMBL/GenBank/DDBJ whole genome shotgun (WGS) entry which is preliminary data.</text>
</comment>
<gene>
    <name evidence="8" type="ORF">P4I72_02725</name>
</gene>
<accession>A0ABU6FVY4</accession>
<evidence type="ECO:0000256" key="5">
    <source>
        <dbReference type="SAM" id="MobiDB-lite"/>
    </source>
</evidence>
<dbReference type="Pfam" id="PF01497">
    <property type="entry name" value="Peripla_BP_2"/>
    <property type="match status" value="1"/>
</dbReference>
<dbReference type="PANTHER" id="PTHR30532:SF1">
    <property type="entry name" value="IRON(3+)-HYDROXAMATE-BINDING PROTEIN FHUD"/>
    <property type="match status" value="1"/>
</dbReference>
<comment type="subcellular location">
    <subcellularLocation>
        <location evidence="1">Cell envelope</location>
    </subcellularLocation>
</comment>
<feature type="domain" description="Fe/B12 periplasmic-binding" evidence="7">
    <location>
        <begin position="80"/>
        <end position="338"/>
    </location>
</feature>
<dbReference type="PANTHER" id="PTHR30532">
    <property type="entry name" value="IRON III DICITRATE-BINDING PERIPLASMIC PROTEIN"/>
    <property type="match status" value="1"/>
</dbReference>
<dbReference type="RefSeq" id="WP_326070451.1">
    <property type="nucleotide sequence ID" value="NZ_JARLKY010000007.1"/>
</dbReference>
<dbReference type="PROSITE" id="PS51257">
    <property type="entry name" value="PROKAR_LIPOPROTEIN"/>
    <property type="match status" value="1"/>
</dbReference>
<evidence type="ECO:0000256" key="1">
    <source>
        <dbReference type="ARBA" id="ARBA00004196"/>
    </source>
</evidence>
<dbReference type="InterPro" id="IPR051313">
    <property type="entry name" value="Bact_iron-sidero_bind"/>
</dbReference>
<evidence type="ECO:0000313" key="9">
    <source>
        <dbReference type="Proteomes" id="UP001338137"/>
    </source>
</evidence>
<comment type="similarity">
    <text evidence="2">Belongs to the bacterial solute-binding protein 8 family.</text>
</comment>
<dbReference type="PROSITE" id="PS50983">
    <property type="entry name" value="FE_B12_PBP"/>
    <property type="match status" value="1"/>
</dbReference>
<dbReference type="CDD" id="cd01146">
    <property type="entry name" value="FhuD"/>
    <property type="match status" value="1"/>
</dbReference>
<evidence type="ECO:0000313" key="8">
    <source>
        <dbReference type="EMBL" id="MEC0226039.1"/>
    </source>
</evidence>
<evidence type="ECO:0000259" key="7">
    <source>
        <dbReference type="PROSITE" id="PS50983"/>
    </source>
</evidence>
<dbReference type="Proteomes" id="UP001338137">
    <property type="component" value="Unassembled WGS sequence"/>
</dbReference>
<keyword evidence="4 6" id="KW-0732">Signal</keyword>
<keyword evidence="9" id="KW-1185">Reference proteome</keyword>
<dbReference type="EMBL" id="JARLKY010000007">
    <property type="protein sequence ID" value="MEC0226039.1"/>
    <property type="molecule type" value="Genomic_DNA"/>
</dbReference>
<feature type="chain" id="PRO_5047338063" evidence="6">
    <location>
        <begin position="24"/>
        <end position="338"/>
    </location>
</feature>
<feature type="region of interest" description="Disordered" evidence="5">
    <location>
        <begin position="30"/>
        <end position="57"/>
    </location>
</feature>
<organism evidence="8 9">
    <name type="scientific">Paenibacillus alba</name>
    <dbReference type="NCBI Taxonomy" id="1197127"/>
    <lineage>
        <taxon>Bacteria</taxon>
        <taxon>Bacillati</taxon>
        <taxon>Bacillota</taxon>
        <taxon>Bacilli</taxon>
        <taxon>Bacillales</taxon>
        <taxon>Paenibacillaceae</taxon>
        <taxon>Paenibacillus</taxon>
    </lineage>
</organism>
<proteinExistence type="inferred from homology"/>
<evidence type="ECO:0000256" key="3">
    <source>
        <dbReference type="ARBA" id="ARBA00022448"/>
    </source>
</evidence>